<dbReference type="GO" id="GO:0016491">
    <property type="term" value="F:oxidoreductase activity"/>
    <property type="evidence" value="ECO:0007669"/>
    <property type="project" value="InterPro"/>
</dbReference>
<dbReference type="Pfam" id="PF04055">
    <property type="entry name" value="Radical_SAM"/>
    <property type="match status" value="1"/>
</dbReference>
<keyword evidence="4" id="KW-0408">Iron</keyword>
<organism evidence="8 9">
    <name type="scientific">Peredibacter starrii</name>
    <dbReference type="NCBI Taxonomy" id="28202"/>
    <lineage>
        <taxon>Bacteria</taxon>
        <taxon>Pseudomonadati</taxon>
        <taxon>Bdellovibrionota</taxon>
        <taxon>Bacteriovoracia</taxon>
        <taxon>Bacteriovoracales</taxon>
        <taxon>Bacteriovoracaceae</taxon>
        <taxon>Peredibacter</taxon>
    </lineage>
</organism>
<dbReference type="InterPro" id="IPR058240">
    <property type="entry name" value="rSAM_sf"/>
</dbReference>
<dbReference type="InterPro" id="IPR023867">
    <property type="entry name" value="Sulphatase_maturase_rSAM"/>
</dbReference>
<name>A0AAX4HR42_9BACT</name>
<keyword evidence="9" id="KW-1185">Reference proteome</keyword>
<evidence type="ECO:0000256" key="6">
    <source>
        <dbReference type="ARBA" id="ARBA00023601"/>
    </source>
</evidence>
<evidence type="ECO:0000256" key="2">
    <source>
        <dbReference type="ARBA" id="ARBA00022691"/>
    </source>
</evidence>
<comment type="cofactor">
    <cofactor evidence="1">
        <name>[4Fe-4S] cluster</name>
        <dbReference type="ChEBI" id="CHEBI:49883"/>
    </cofactor>
</comment>
<dbReference type="InterPro" id="IPR007197">
    <property type="entry name" value="rSAM"/>
</dbReference>
<proteinExistence type="inferred from homology"/>
<dbReference type="InterPro" id="IPR023885">
    <property type="entry name" value="4Fe4S-binding_SPASM_dom"/>
</dbReference>
<evidence type="ECO:0000256" key="1">
    <source>
        <dbReference type="ARBA" id="ARBA00001966"/>
    </source>
</evidence>
<dbReference type="CDD" id="cd01335">
    <property type="entry name" value="Radical_SAM"/>
    <property type="match status" value="1"/>
</dbReference>
<dbReference type="PANTHER" id="PTHR43273">
    <property type="entry name" value="ANAEROBIC SULFATASE-MATURATING ENZYME HOMOLOG ASLB-RELATED"/>
    <property type="match status" value="1"/>
</dbReference>
<dbReference type="Proteomes" id="UP001324634">
    <property type="component" value="Chromosome"/>
</dbReference>
<dbReference type="PANTHER" id="PTHR43273:SF3">
    <property type="entry name" value="ANAEROBIC SULFATASE-MATURATING ENZYME HOMOLOG ASLB-RELATED"/>
    <property type="match status" value="1"/>
</dbReference>
<keyword evidence="2" id="KW-0949">S-adenosyl-L-methionine</keyword>
<evidence type="ECO:0000256" key="4">
    <source>
        <dbReference type="ARBA" id="ARBA00023004"/>
    </source>
</evidence>
<dbReference type="SFLD" id="SFLDG01067">
    <property type="entry name" value="SPASM/twitch_domain_containing"/>
    <property type="match status" value="1"/>
</dbReference>
<evidence type="ECO:0000256" key="5">
    <source>
        <dbReference type="ARBA" id="ARBA00023014"/>
    </source>
</evidence>
<dbReference type="SFLD" id="SFLDS00029">
    <property type="entry name" value="Radical_SAM"/>
    <property type="match status" value="1"/>
</dbReference>
<keyword evidence="5" id="KW-0411">Iron-sulfur</keyword>
<protein>
    <submittedName>
        <fullName evidence="8">SPASM domain-containing protein</fullName>
    </submittedName>
</protein>
<dbReference type="RefSeq" id="WP_321396497.1">
    <property type="nucleotide sequence ID" value="NZ_CP139487.1"/>
</dbReference>
<evidence type="ECO:0000256" key="3">
    <source>
        <dbReference type="ARBA" id="ARBA00022723"/>
    </source>
</evidence>
<dbReference type="AlphaFoldDB" id="A0AAX4HR42"/>
<accession>A0AAX4HR42</accession>
<dbReference type="NCBIfam" id="TIGR04085">
    <property type="entry name" value="rSAM_more_4Fe4S"/>
    <property type="match status" value="1"/>
</dbReference>
<dbReference type="GO" id="GO:0051536">
    <property type="term" value="F:iron-sulfur cluster binding"/>
    <property type="evidence" value="ECO:0007669"/>
    <property type="project" value="UniProtKB-KW"/>
</dbReference>
<keyword evidence="3" id="KW-0479">Metal-binding</keyword>
<evidence type="ECO:0000313" key="8">
    <source>
        <dbReference type="EMBL" id="WPU65633.1"/>
    </source>
</evidence>
<sequence length="366" mass="42343">MILAANVSVYLKTTETCNLNCKHCFTSGTNGKKIFFSPKKTISFFERLKQECGWIKSIRYMFHGGEPLLAPMEDLYEAYHGLKNIFPETQFSLQTNLAYHLTPERRNFIKEVFLTEGFGTSWDYDIRFTSESQKELWENNVKTLIRDGHYITMIVSITKNLIEEKEPIEIIEYAKGLGFQNILFERITSDGNAKTNESILPSNQKQDEWLHRMFNQSLEYKTYEYIGNMLMSELARAYVNHEHTANRCRMCEQSLITINADGTIGGCPNTAPSEHWGHIEWPVLQSLKAEKRIKAIACESLDRPEECYKCEAFEYCNSDCNKLPWDKETNYCSAPKKIWQQMIRDNDIPSYKKLIVGAKGDGPHGI</sequence>
<dbReference type="Gene3D" id="3.20.20.70">
    <property type="entry name" value="Aldolase class I"/>
    <property type="match status" value="1"/>
</dbReference>
<comment type="similarity">
    <text evidence="6">Belongs to the radical SAM superfamily. Anaerobic sulfatase-maturating enzyme family.</text>
</comment>
<evidence type="ECO:0000313" key="9">
    <source>
        <dbReference type="Proteomes" id="UP001324634"/>
    </source>
</evidence>
<reference evidence="8 9" key="1">
    <citation type="submission" date="2023-11" db="EMBL/GenBank/DDBJ databases">
        <title>Peredibacter starrii A3.12.</title>
        <authorList>
            <person name="Mitchell R.J."/>
        </authorList>
    </citation>
    <scope>NUCLEOTIDE SEQUENCE [LARGE SCALE GENOMIC DNA]</scope>
    <source>
        <strain evidence="8 9">A3.12</strain>
    </source>
</reference>
<feature type="domain" description="Radical SAM core" evidence="7">
    <location>
        <begin position="12"/>
        <end position="97"/>
    </location>
</feature>
<dbReference type="SUPFAM" id="SSF102114">
    <property type="entry name" value="Radical SAM enzymes"/>
    <property type="match status" value="1"/>
</dbReference>
<dbReference type="KEGG" id="psti:SOO65_02615"/>
<gene>
    <name evidence="8" type="ORF">SOO65_02615</name>
</gene>
<dbReference type="EMBL" id="CP139487">
    <property type="protein sequence ID" value="WPU65633.1"/>
    <property type="molecule type" value="Genomic_DNA"/>
</dbReference>
<dbReference type="InterPro" id="IPR013785">
    <property type="entry name" value="Aldolase_TIM"/>
</dbReference>
<dbReference type="GO" id="GO:0046872">
    <property type="term" value="F:metal ion binding"/>
    <property type="evidence" value="ECO:0007669"/>
    <property type="project" value="UniProtKB-KW"/>
</dbReference>
<evidence type="ECO:0000259" key="7">
    <source>
        <dbReference type="Pfam" id="PF04055"/>
    </source>
</evidence>